<proteinExistence type="predicted"/>
<keyword evidence="4" id="KW-1185">Reference proteome</keyword>
<dbReference type="Proteomes" id="UP001152320">
    <property type="component" value="Chromosome 20"/>
</dbReference>
<keyword evidence="2" id="KW-0732">Signal</keyword>
<keyword evidence="3" id="KW-0176">Collagen</keyword>
<evidence type="ECO:0000256" key="1">
    <source>
        <dbReference type="SAM" id="MobiDB-lite"/>
    </source>
</evidence>
<comment type="caution">
    <text evidence="3">The sequence shown here is derived from an EMBL/GenBank/DDBJ whole genome shotgun (WGS) entry which is preliminary data.</text>
</comment>
<feature type="region of interest" description="Disordered" evidence="1">
    <location>
        <begin position="201"/>
        <end position="297"/>
    </location>
</feature>
<dbReference type="Pfam" id="PF01391">
    <property type="entry name" value="Collagen"/>
    <property type="match status" value="1"/>
</dbReference>
<feature type="region of interest" description="Disordered" evidence="1">
    <location>
        <begin position="124"/>
        <end position="170"/>
    </location>
</feature>
<dbReference type="AlphaFoldDB" id="A0A9Q0YKQ0"/>
<dbReference type="GO" id="GO:0005615">
    <property type="term" value="C:extracellular space"/>
    <property type="evidence" value="ECO:0007669"/>
    <property type="project" value="TreeGrafter"/>
</dbReference>
<dbReference type="GO" id="GO:0005581">
    <property type="term" value="C:collagen trimer"/>
    <property type="evidence" value="ECO:0007669"/>
    <property type="project" value="UniProtKB-KW"/>
</dbReference>
<feature type="compositionally biased region" description="Basic and acidic residues" evidence="1">
    <location>
        <begin position="252"/>
        <end position="261"/>
    </location>
</feature>
<dbReference type="OrthoDB" id="6086925at2759"/>
<evidence type="ECO:0000313" key="4">
    <source>
        <dbReference type="Proteomes" id="UP001152320"/>
    </source>
</evidence>
<dbReference type="InterPro" id="IPR051077">
    <property type="entry name" value="Ca-dependent_lectin"/>
</dbReference>
<evidence type="ECO:0000256" key="2">
    <source>
        <dbReference type="SAM" id="SignalP"/>
    </source>
</evidence>
<sequence length="475" mass="51279">MATESRVTLRFVFSILIALNCCLSRGNAAGVPAQVPGENVLPTDLSTEGAAKIQSAIYTAIYDVLQDKAGNNGEEEKDGHILYDDFEAQEQKLLTENDKAAVDSLSREIADLVSEALFNEQTHRARVRRSNGGRGDIGREDNRGDIGVTEHRNDTITTTSSPGDTSDLSPCNCNDSTTNDEIEIQRGSICYTDPCDQRRTVLIPGPPGQMGYPGERGLQGERGPKGDTGEQGPPGQKGPQGFDGMKGSQGDTGRDGLKGQKGENGIMGRRGLQGHRGHPGRKGEPGRGGSGGGTIYTRWGRNDCPSTSELVYSGFASGSRFSQKGGGAGYLCLPTNPVYDHSQQGSQEERAEISRAEYKIVDFPPYYGKDNGDVPCAVCVVTERSIMMMHPARNDCPSGWTCEYYGFLMTSHREHYRSEWICVDRQAEITSWASRSKSEGALLFPVQATCGSDDTGLPCSNYPSGQELTCAVCTR</sequence>
<feature type="compositionally biased region" description="Basic and acidic residues" evidence="1">
    <location>
        <begin position="136"/>
        <end position="154"/>
    </location>
</feature>
<feature type="compositionally biased region" description="Basic and acidic residues" evidence="1">
    <location>
        <begin position="218"/>
        <end position="228"/>
    </location>
</feature>
<dbReference type="PANTHER" id="PTHR24024:SF18">
    <property type="entry name" value="SHORT-CHAIN COLLAGEN C4-LIKE"/>
    <property type="match status" value="1"/>
</dbReference>
<organism evidence="3 4">
    <name type="scientific">Holothuria leucospilota</name>
    <name type="common">Black long sea cucumber</name>
    <name type="synonym">Mertensiothuria leucospilota</name>
    <dbReference type="NCBI Taxonomy" id="206669"/>
    <lineage>
        <taxon>Eukaryota</taxon>
        <taxon>Metazoa</taxon>
        <taxon>Echinodermata</taxon>
        <taxon>Eleutherozoa</taxon>
        <taxon>Echinozoa</taxon>
        <taxon>Holothuroidea</taxon>
        <taxon>Aspidochirotacea</taxon>
        <taxon>Aspidochirotida</taxon>
        <taxon>Holothuriidae</taxon>
        <taxon>Holothuria</taxon>
    </lineage>
</organism>
<feature type="signal peptide" evidence="2">
    <location>
        <begin position="1"/>
        <end position="28"/>
    </location>
</feature>
<evidence type="ECO:0000313" key="3">
    <source>
        <dbReference type="EMBL" id="KAJ8023186.1"/>
    </source>
</evidence>
<gene>
    <name evidence="3" type="ORF">HOLleu_38292</name>
</gene>
<dbReference type="PANTHER" id="PTHR24024">
    <property type="entry name" value="PULMONARY SURFACTANT-ASSOCIATED PROTEIN A"/>
    <property type="match status" value="1"/>
</dbReference>
<name>A0A9Q0YKQ0_HOLLE</name>
<feature type="compositionally biased region" description="Polar residues" evidence="1">
    <location>
        <begin position="155"/>
        <end position="170"/>
    </location>
</feature>
<dbReference type="EMBL" id="JAIZAY010000020">
    <property type="protein sequence ID" value="KAJ8023186.1"/>
    <property type="molecule type" value="Genomic_DNA"/>
</dbReference>
<reference evidence="3" key="1">
    <citation type="submission" date="2021-10" db="EMBL/GenBank/DDBJ databases">
        <title>Tropical sea cucumber genome reveals ecological adaptation and Cuvierian tubules defense mechanism.</title>
        <authorList>
            <person name="Chen T."/>
        </authorList>
    </citation>
    <scope>NUCLEOTIDE SEQUENCE</scope>
    <source>
        <strain evidence="3">Nanhai2018</strain>
        <tissue evidence="3">Muscle</tissue>
    </source>
</reference>
<accession>A0A9Q0YKQ0</accession>
<protein>
    <submittedName>
        <fullName evidence="3">Short-chain collagen C4</fullName>
    </submittedName>
</protein>
<feature type="compositionally biased region" description="Low complexity" evidence="1">
    <location>
        <begin position="230"/>
        <end position="240"/>
    </location>
</feature>
<feature type="chain" id="PRO_5040251689" evidence="2">
    <location>
        <begin position="29"/>
        <end position="475"/>
    </location>
</feature>
<dbReference type="InterPro" id="IPR008160">
    <property type="entry name" value="Collagen"/>
</dbReference>